<dbReference type="GO" id="GO:1904659">
    <property type="term" value="P:D-glucose transmembrane transport"/>
    <property type="evidence" value="ECO:0007669"/>
    <property type="project" value="TreeGrafter"/>
</dbReference>
<evidence type="ECO:0000256" key="2">
    <source>
        <dbReference type="ARBA" id="ARBA00004141"/>
    </source>
</evidence>
<dbReference type="InParanoid" id="A0A2J7QIK2"/>
<dbReference type="PRINTS" id="PR00171">
    <property type="entry name" value="SUGRTRNSPORT"/>
</dbReference>
<feature type="transmembrane region" description="Helical" evidence="8">
    <location>
        <begin position="117"/>
        <end position="141"/>
    </location>
</feature>
<dbReference type="STRING" id="105785.A0A2J7QIK2"/>
<evidence type="ECO:0000313" key="11">
    <source>
        <dbReference type="Proteomes" id="UP000235965"/>
    </source>
</evidence>
<dbReference type="Gene3D" id="1.20.1250.20">
    <property type="entry name" value="MFS general substrate transporter like domains"/>
    <property type="match status" value="3"/>
</dbReference>
<organism evidence="10 11">
    <name type="scientific">Cryptotermes secundus</name>
    <dbReference type="NCBI Taxonomy" id="105785"/>
    <lineage>
        <taxon>Eukaryota</taxon>
        <taxon>Metazoa</taxon>
        <taxon>Ecdysozoa</taxon>
        <taxon>Arthropoda</taxon>
        <taxon>Hexapoda</taxon>
        <taxon>Insecta</taxon>
        <taxon>Pterygota</taxon>
        <taxon>Neoptera</taxon>
        <taxon>Polyneoptera</taxon>
        <taxon>Dictyoptera</taxon>
        <taxon>Blattodea</taxon>
        <taxon>Blattoidea</taxon>
        <taxon>Termitoidae</taxon>
        <taxon>Kalotermitidae</taxon>
        <taxon>Cryptotermitinae</taxon>
        <taxon>Cryptotermes</taxon>
    </lineage>
</organism>
<gene>
    <name evidence="10" type="ORF">B7P43_G16199</name>
</gene>
<evidence type="ECO:0000256" key="8">
    <source>
        <dbReference type="SAM" id="Phobius"/>
    </source>
</evidence>
<sequence>MSDEEDTTVLLSGKNEDREKASAALAVQQPVNITGADVTHVAFRSDISLLLTSFVAVFGGLAFGYDMGIGTNIISQIKDTYELTCLEQYMVSSTWFFGAIIASFVGGIVIDGCGRKWTICCTAGLMMLGSVFSALASSFPLFLCGRLVGGFSGALSAVTQCIYAAEVSEPHLRGRAVLLHQLGVATGLLLSSIACIGDDTQWRMMIWLSAVPAVMQGLVTLIFLPYSPHFKLLQMSQNLQTKQSTSCSALGNVVETLLLAFGLVFLQQFSGRPVVLYYAPRVFLLVGVCPDTAFTVAAIVLNIIKVGSVSLSLCVVDKIGRRLSLIVGATCMMTSIALLGLISAMEESEVDLVLSPSLDPCGSIKVGELVPVLPSGGGFHYATGAGMSSPLLPTGVPPPFPLLPTPVSLVADDTYAGASPLCSVPVNTAVSPSLRYLALFAVICYEIAYSFGLGPLTWLLLTEIFPASVKGRAVSLTTSLHWFADLIIPVTSTYFISTVTIGGVFFSHSLVCLNAIFFIFLLIPETKGESLHQIVQGLKIRSSKTRMYQNLQGLPCLTKNAWLQQKARQYRQVSHATVESTVI</sequence>
<dbReference type="OrthoDB" id="4142200at2759"/>
<dbReference type="InterPro" id="IPR003663">
    <property type="entry name" value="Sugar/inositol_transpt"/>
</dbReference>
<comment type="subcellular location">
    <subcellularLocation>
        <location evidence="2">Membrane</location>
        <topology evidence="2">Multi-pass membrane protein</topology>
    </subcellularLocation>
</comment>
<feature type="domain" description="Major facilitator superfamily (MFS) profile" evidence="9">
    <location>
        <begin position="52"/>
        <end position="527"/>
    </location>
</feature>
<keyword evidence="4" id="KW-0813">Transport</keyword>
<evidence type="ECO:0000259" key="9">
    <source>
        <dbReference type="PROSITE" id="PS50850"/>
    </source>
</evidence>
<evidence type="ECO:0000256" key="6">
    <source>
        <dbReference type="ARBA" id="ARBA00022989"/>
    </source>
</evidence>
<dbReference type="GO" id="GO:0016020">
    <property type="term" value="C:membrane"/>
    <property type="evidence" value="ECO:0007669"/>
    <property type="project" value="UniProtKB-SubCell"/>
</dbReference>
<dbReference type="SUPFAM" id="SSF103473">
    <property type="entry name" value="MFS general substrate transporter"/>
    <property type="match status" value="1"/>
</dbReference>
<keyword evidence="5 8" id="KW-0812">Transmembrane</keyword>
<feature type="transmembrane region" description="Helical" evidence="8">
    <location>
        <begin position="206"/>
        <end position="226"/>
    </location>
</feature>
<feature type="transmembrane region" description="Helical" evidence="8">
    <location>
        <begin position="473"/>
        <end position="495"/>
    </location>
</feature>
<feature type="transmembrane region" description="Helical" evidence="8">
    <location>
        <begin position="501"/>
        <end position="523"/>
    </location>
</feature>
<feature type="transmembrane region" description="Helical" evidence="8">
    <location>
        <begin position="247"/>
        <end position="270"/>
    </location>
</feature>
<proteinExistence type="inferred from homology"/>
<dbReference type="Pfam" id="PF00083">
    <property type="entry name" value="Sugar_tr"/>
    <property type="match status" value="3"/>
</dbReference>
<keyword evidence="6 8" id="KW-1133">Transmembrane helix</keyword>
<feature type="transmembrane region" description="Helical" evidence="8">
    <location>
        <begin position="89"/>
        <end position="110"/>
    </location>
</feature>
<dbReference type="EMBL" id="NEVH01013589">
    <property type="protein sequence ID" value="PNF28420.1"/>
    <property type="molecule type" value="Genomic_DNA"/>
</dbReference>
<keyword evidence="11" id="KW-1185">Reference proteome</keyword>
<dbReference type="InterPro" id="IPR050820">
    <property type="entry name" value="MFS_Sugar_Transporter"/>
</dbReference>
<keyword evidence="7 8" id="KW-0472">Membrane</keyword>
<dbReference type="PANTHER" id="PTHR48023:SF4">
    <property type="entry name" value="D-XYLOSE-PROTON SYMPORTER-LIKE 2"/>
    <property type="match status" value="1"/>
</dbReference>
<comment type="catalytic activity">
    <reaction evidence="1">
        <text>D-glucose(out) = D-glucose(in)</text>
        <dbReference type="Rhea" id="RHEA:60376"/>
        <dbReference type="ChEBI" id="CHEBI:4167"/>
    </reaction>
</comment>
<dbReference type="AlphaFoldDB" id="A0A2J7QIK2"/>
<accession>A0A2J7QIK2</accession>
<comment type="similarity">
    <text evidence="3">Belongs to the major facilitator superfamily. Sugar transporter (TC 2.A.1.1) family. Glucose transporter subfamily.</text>
</comment>
<evidence type="ECO:0000256" key="3">
    <source>
        <dbReference type="ARBA" id="ARBA00007004"/>
    </source>
</evidence>
<comment type="caution">
    <text evidence="10">The sequence shown here is derived from an EMBL/GenBank/DDBJ whole genome shotgun (WGS) entry which is preliminary data.</text>
</comment>
<dbReference type="InterPro" id="IPR020846">
    <property type="entry name" value="MFS_dom"/>
</dbReference>
<evidence type="ECO:0000256" key="4">
    <source>
        <dbReference type="ARBA" id="ARBA00022448"/>
    </source>
</evidence>
<keyword evidence="10" id="KW-0762">Sugar transport</keyword>
<dbReference type="InterPro" id="IPR036259">
    <property type="entry name" value="MFS_trans_sf"/>
</dbReference>
<dbReference type="EMBL" id="NEVH01013589">
    <property type="protein sequence ID" value="PNF28422.1"/>
    <property type="molecule type" value="Genomic_DNA"/>
</dbReference>
<dbReference type="InterPro" id="IPR005828">
    <property type="entry name" value="MFS_sugar_transport-like"/>
</dbReference>
<feature type="transmembrane region" description="Helical" evidence="8">
    <location>
        <begin position="436"/>
        <end position="461"/>
    </location>
</feature>
<feature type="transmembrane region" description="Helical" evidence="8">
    <location>
        <begin position="325"/>
        <end position="345"/>
    </location>
</feature>
<name>A0A2J7QIK2_9NEOP</name>
<reference evidence="10 11" key="1">
    <citation type="submission" date="2017-12" db="EMBL/GenBank/DDBJ databases">
        <title>Hemimetabolous genomes reveal molecular basis of termite eusociality.</title>
        <authorList>
            <person name="Harrison M.C."/>
            <person name="Jongepier E."/>
            <person name="Robertson H.M."/>
            <person name="Arning N."/>
            <person name="Bitard-Feildel T."/>
            <person name="Chao H."/>
            <person name="Childers C.P."/>
            <person name="Dinh H."/>
            <person name="Doddapaneni H."/>
            <person name="Dugan S."/>
            <person name="Gowin J."/>
            <person name="Greiner C."/>
            <person name="Han Y."/>
            <person name="Hu H."/>
            <person name="Hughes D.S.T."/>
            <person name="Huylmans A.-K."/>
            <person name="Kemena C."/>
            <person name="Kremer L.P.M."/>
            <person name="Lee S.L."/>
            <person name="Lopez-Ezquerra A."/>
            <person name="Mallet L."/>
            <person name="Monroy-Kuhn J.M."/>
            <person name="Moser A."/>
            <person name="Murali S.C."/>
            <person name="Muzny D.M."/>
            <person name="Otani S."/>
            <person name="Piulachs M.-D."/>
            <person name="Poelchau M."/>
            <person name="Qu J."/>
            <person name="Schaub F."/>
            <person name="Wada-Katsumata A."/>
            <person name="Worley K.C."/>
            <person name="Xie Q."/>
            <person name="Ylla G."/>
            <person name="Poulsen M."/>
            <person name="Gibbs R.A."/>
            <person name="Schal C."/>
            <person name="Richards S."/>
            <person name="Belles X."/>
            <person name="Korb J."/>
            <person name="Bornberg-Bauer E."/>
        </authorList>
    </citation>
    <scope>NUCLEOTIDE SEQUENCE [LARGE SCALE GENOMIC DNA]</scope>
    <source>
        <tissue evidence="10">Whole body</tissue>
    </source>
</reference>
<dbReference type="GO" id="GO:0022857">
    <property type="term" value="F:transmembrane transporter activity"/>
    <property type="evidence" value="ECO:0007669"/>
    <property type="project" value="InterPro"/>
</dbReference>
<feature type="transmembrane region" description="Helical" evidence="8">
    <location>
        <begin position="49"/>
        <end position="69"/>
    </location>
</feature>
<dbReference type="PROSITE" id="PS00216">
    <property type="entry name" value="SUGAR_TRANSPORT_1"/>
    <property type="match status" value="1"/>
</dbReference>
<protein>
    <submittedName>
        <fullName evidence="10">Solute carrier family 2, facilitated glucose transporter member 10</fullName>
    </submittedName>
</protein>
<evidence type="ECO:0000313" key="10">
    <source>
        <dbReference type="EMBL" id="PNF28420.1"/>
    </source>
</evidence>
<dbReference type="PROSITE" id="PS50850">
    <property type="entry name" value="MFS"/>
    <property type="match status" value="1"/>
</dbReference>
<evidence type="ECO:0000256" key="5">
    <source>
        <dbReference type="ARBA" id="ARBA00022692"/>
    </source>
</evidence>
<evidence type="ECO:0000256" key="1">
    <source>
        <dbReference type="ARBA" id="ARBA00000618"/>
    </source>
</evidence>
<dbReference type="InterPro" id="IPR005829">
    <property type="entry name" value="Sugar_transporter_CS"/>
</dbReference>
<dbReference type="Proteomes" id="UP000235965">
    <property type="component" value="Unassembled WGS sequence"/>
</dbReference>
<dbReference type="PANTHER" id="PTHR48023">
    <property type="entry name" value="D-XYLOSE-PROTON SYMPORTER-LIKE 2"/>
    <property type="match status" value="1"/>
</dbReference>
<evidence type="ECO:0000256" key="7">
    <source>
        <dbReference type="ARBA" id="ARBA00023136"/>
    </source>
</evidence>